<dbReference type="EMBL" id="AP018930">
    <property type="protein sequence ID" value="BBG26075.1"/>
    <property type="molecule type" value="Genomic_DNA"/>
</dbReference>
<reference evidence="2" key="1">
    <citation type="submission" date="2018-09" db="EMBL/GenBank/DDBJ databases">
        <title>Complete Genome Sequencing of Sulfolobus sp. JCM 16834.</title>
        <authorList>
            <person name="Kato S."/>
            <person name="Itoh T."/>
            <person name="Ohkuma M."/>
        </authorList>
    </citation>
    <scope>NUCLEOTIDE SEQUENCE [LARGE SCALE GENOMIC DNA]</scope>
    <source>
        <strain evidence="2">IC-007</strain>
    </source>
</reference>
<dbReference type="AlphaFoldDB" id="A0A510E0R0"/>
<evidence type="ECO:0000313" key="1">
    <source>
        <dbReference type="EMBL" id="BBG26075.1"/>
    </source>
</evidence>
<gene>
    <name evidence="1" type="ORF">IC007_0580</name>
</gene>
<accession>A0A510E0R0</accession>
<proteinExistence type="predicted"/>
<evidence type="ECO:0000313" key="2">
    <source>
        <dbReference type="Proteomes" id="UP000325030"/>
    </source>
</evidence>
<sequence>MISVTYISRGTMVTLKDYDEEYASPFIGRVMKVVVGRRRVRLVDGLSELEVRKVDPREVLTAFLAMKGVPISVRDHSFHPDLIRKVAEFRRKGKIGERAEILDDGTVRVDIREDQNHSPGESNFLTSRANPEEERELVSFRNCDDIYDIPVKGTLDCKELKVDLAQLERFKEILSSYIVGDTLIVSNRFKLKCFITDTEIKKEEIAELASMNLSTHVKVYMESVKDPLGLLLALEKYDFSKYVNVEVKAKGDYFRVYGRHRKVKVMRGKISSLKSK</sequence>
<organism evidence="1 2">
    <name type="scientific">Sulfuracidifex tepidarius</name>
    <dbReference type="NCBI Taxonomy" id="1294262"/>
    <lineage>
        <taxon>Archaea</taxon>
        <taxon>Thermoproteota</taxon>
        <taxon>Thermoprotei</taxon>
        <taxon>Sulfolobales</taxon>
        <taxon>Sulfolobaceae</taxon>
        <taxon>Sulfuracidifex</taxon>
    </lineage>
</organism>
<protein>
    <submittedName>
        <fullName evidence="1">Uncharacterized protein</fullName>
    </submittedName>
</protein>
<dbReference type="Proteomes" id="UP000325030">
    <property type="component" value="Chromosome"/>
</dbReference>
<name>A0A510E0R0_9CREN</name>